<dbReference type="FunFam" id="1.10.240.10:FF:000001">
    <property type="entry name" value="Tyrosine--tRNA ligase"/>
    <property type="match status" value="1"/>
</dbReference>
<evidence type="ECO:0000313" key="14">
    <source>
        <dbReference type="EMBL" id="KAL1397681.1"/>
    </source>
</evidence>
<dbReference type="FunFam" id="3.10.290.10:FF:000017">
    <property type="entry name" value="Tyrosine--tRNA ligase"/>
    <property type="match status" value="1"/>
</dbReference>
<dbReference type="InterPro" id="IPR014729">
    <property type="entry name" value="Rossmann-like_a/b/a_fold"/>
</dbReference>
<keyword evidence="9" id="KW-0809">Transit peptide</keyword>
<dbReference type="HAMAP" id="MF_02006">
    <property type="entry name" value="Tyr_tRNA_synth_type1"/>
    <property type="match status" value="1"/>
</dbReference>
<dbReference type="SUPFAM" id="SSF52374">
    <property type="entry name" value="Nucleotidylyl transferase"/>
    <property type="match status" value="1"/>
</dbReference>
<evidence type="ECO:0000256" key="5">
    <source>
        <dbReference type="ARBA" id="ARBA00022598"/>
    </source>
</evidence>
<dbReference type="Gene3D" id="1.10.240.10">
    <property type="entry name" value="Tyrosyl-Transfer RNA Synthetase"/>
    <property type="match status" value="1"/>
</dbReference>
<evidence type="ECO:0000256" key="6">
    <source>
        <dbReference type="ARBA" id="ARBA00022741"/>
    </source>
</evidence>
<evidence type="ECO:0000256" key="4">
    <source>
        <dbReference type="ARBA" id="ARBA00011738"/>
    </source>
</evidence>
<dbReference type="GO" id="GO:0004831">
    <property type="term" value="F:tyrosine-tRNA ligase activity"/>
    <property type="evidence" value="ECO:0007669"/>
    <property type="project" value="UniProtKB-EC"/>
</dbReference>
<evidence type="ECO:0000256" key="12">
    <source>
        <dbReference type="ARBA" id="ARBA00048248"/>
    </source>
</evidence>
<dbReference type="Proteomes" id="UP001562425">
    <property type="component" value="Unassembled WGS sequence"/>
</dbReference>
<dbReference type="FunFam" id="3.40.50.620:FF:000107">
    <property type="entry name" value="Tyrosine--tRNA ligase"/>
    <property type="match status" value="1"/>
</dbReference>
<keyword evidence="6 13" id="KW-0547">Nucleotide-binding</keyword>
<dbReference type="Pfam" id="PF00579">
    <property type="entry name" value="tRNA-synt_1b"/>
    <property type="match status" value="1"/>
</dbReference>
<sequence>MFLQLLQICQICRFPAPPVATSPVRHYTEGNILKLQDRGFFQDVFPAEAIDKARTTLGAAPQTVYAGFDPTADSLHVGNLLVIIGLLHSQRAGHQPIALLGGATGQIGDPSGRKTERQAMLLDTVNRNLRCIGEQIERIFENHRGLMWEKRGLGGALKPVLVVNNADWYRELNFVEFVSRVGRHFRMGSMLSRASVQSRLQQDAGMSFTEFTYQIFQAYDWCHLLQKHNCRFQLGGSDQMGNIMSGHELISRVEPGKDVYGITLPLITNEEGDKFGKSAGNAVWLGAEKTSPYGLYQFFRRTPDSEVEKLLRLLTFLPLDEIRSVMARHQRTPELWEAQKRLAQELTLLVHGEEGLRKAEDISDALFSGNVQALGELEVRDIKQTFGGAPLVEILPEPGLSVLDVAMKAKCFRNEQDATRIIAAGGFSINLNKAKNVAEVLAPGVHILKNGISLLRVGKRNYYIVKWLA</sequence>
<dbReference type="PANTHER" id="PTHR11766">
    <property type="entry name" value="TYROSYL-TRNA SYNTHETASE"/>
    <property type="match status" value="1"/>
</dbReference>
<dbReference type="AlphaFoldDB" id="A0ABD1DDK9"/>
<evidence type="ECO:0000313" key="15">
    <source>
        <dbReference type="Proteomes" id="UP001562425"/>
    </source>
</evidence>
<dbReference type="PANTHER" id="PTHR11766:SF0">
    <property type="entry name" value="TYROSINE--TRNA LIGASE, MITOCHONDRIAL"/>
    <property type="match status" value="1"/>
</dbReference>
<comment type="caution">
    <text evidence="14">The sequence shown here is derived from an EMBL/GenBank/DDBJ whole genome shotgun (WGS) entry which is preliminary data.</text>
</comment>
<evidence type="ECO:0000256" key="8">
    <source>
        <dbReference type="ARBA" id="ARBA00022917"/>
    </source>
</evidence>
<dbReference type="InterPro" id="IPR001412">
    <property type="entry name" value="aa-tRNA-synth_I_CS"/>
</dbReference>
<dbReference type="NCBIfam" id="TIGR00234">
    <property type="entry name" value="tyrS"/>
    <property type="match status" value="1"/>
</dbReference>
<dbReference type="EMBL" id="JBEHCU010006185">
    <property type="protein sequence ID" value="KAL1397681.1"/>
    <property type="molecule type" value="Genomic_DNA"/>
</dbReference>
<keyword evidence="8 13" id="KW-0648">Protein biosynthesis</keyword>
<dbReference type="GO" id="GO:0005759">
    <property type="term" value="C:mitochondrial matrix"/>
    <property type="evidence" value="ECO:0007669"/>
    <property type="project" value="UniProtKB-SubCell"/>
</dbReference>
<evidence type="ECO:0000256" key="7">
    <source>
        <dbReference type="ARBA" id="ARBA00022840"/>
    </source>
</evidence>
<comment type="similarity">
    <text evidence="3 13">Belongs to the class-I aminoacyl-tRNA synthetase family.</text>
</comment>
<dbReference type="CDD" id="cd00805">
    <property type="entry name" value="TyrRS_core"/>
    <property type="match status" value="1"/>
</dbReference>
<reference evidence="14 15" key="1">
    <citation type="submission" date="2024-05" db="EMBL/GenBank/DDBJ databases">
        <title>Culex pipiens pipiens assembly and annotation.</title>
        <authorList>
            <person name="Alout H."/>
            <person name="Durand T."/>
        </authorList>
    </citation>
    <scope>NUCLEOTIDE SEQUENCE [LARGE SCALE GENOMIC DNA]</scope>
    <source>
        <strain evidence="14">HA-2024</strain>
        <tissue evidence="14">Whole body</tissue>
    </source>
</reference>
<keyword evidence="10" id="KW-0496">Mitochondrion</keyword>
<accession>A0ABD1DDK9</accession>
<comment type="subcellular location">
    <subcellularLocation>
        <location evidence="2">Mitochondrion matrix</location>
    </subcellularLocation>
</comment>
<dbReference type="GO" id="GO:0005524">
    <property type="term" value="F:ATP binding"/>
    <property type="evidence" value="ECO:0007669"/>
    <property type="project" value="UniProtKB-KW"/>
</dbReference>
<dbReference type="Gene3D" id="3.40.50.620">
    <property type="entry name" value="HUPs"/>
    <property type="match status" value="1"/>
</dbReference>
<dbReference type="InterPro" id="IPR024107">
    <property type="entry name" value="Tyr-tRNA-ligase_bac_1"/>
</dbReference>
<dbReference type="InterPro" id="IPR024088">
    <property type="entry name" value="Tyr-tRNA-ligase_bac-type"/>
</dbReference>
<keyword evidence="5 13" id="KW-0436">Ligase</keyword>
<dbReference type="InterPro" id="IPR036986">
    <property type="entry name" value="S4_RNA-bd_sf"/>
</dbReference>
<organism evidence="14 15">
    <name type="scientific">Culex pipiens pipiens</name>
    <name type="common">Northern house mosquito</name>
    <dbReference type="NCBI Taxonomy" id="38569"/>
    <lineage>
        <taxon>Eukaryota</taxon>
        <taxon>Metazoa</taxon>
        <taxon>Ecdysozoa</taxon>
        <taxon>Arthropoda</taxon>
        <taxon>Hexapoda</taxon>
        <taxon>Insecta</taxon>
        <taxon>Pterygota</taxon>
        <taxon>Neoptera</taxon>
        <taxon>Endopterygota</taxon>
        <taxon>Diptera</taxon>
        <taxon>Nematocera</taxon>
        <taxon>Culicoidea</taxon>
        <taxon>Culicidae</taxon>
        <taxon>Culicinae</taxon>
        <taxon>Culicini</taxon>
        <taxon>Culex</taxon>
        <taxon>Culex</taxon>
    </lineage>
</organism>
<dbReference type="InterPro" id="IPR002305">
    <property type="entry name" value="aa-tRNA-synth_Ic"/>
</dbReference>
<comment type="function">
    <text evidence="1">Catalyzes the attachment of tyrosine to tRNA(Tyr) in a two-step reaction: tyrosine is first activated by ATP to form Tyr-AMP and then transferred to the acceptor end of tRNA(Tyr).</text>
</comment>
<evidence type="ECO:0000256" key="2">
    <source>
        <dbReference type="ARBA" id="ARBA00004305"/>
    </source>
</evidence>
<gene>
    <name evidence="14" type="ORF">pipiens_009576</name>
</gene>
<dbReference type="PRINTS" id="PR01040">
    <property type="entry name" value="TRNASYNTHTYR"/>
</dbReference>
<keyword evidence="15" id="KW-1185">Reference proteome</keyword>
<protein>
    <recommendedName>
        <fullName evidence="13">Tyrosine--tRNA ligase</fullName>
        <ecNumber evidence="13">6.1.1.1</ecNumber>
    </recommendedName>
    <alternativeName>
        <fullName evidence="13">Tyrosyl-tRNA synthetase</fullName>
    </alternativeName>
</protein>
<dbReference type="Gene3D" id="3.10.290.10">
    <property type="entry name" value="RNA-binding S4 domain"/>
    <property type="match status" value="1"/>
</dbReference>
<keyword evidence="11 13" id="KW-0030">Aminoacyl-tRNA synthetase</keyword>
<proteinExistence type="inferred from homology"/>
<comment type="catalytic activity">
    <reaction evidence="12 13">
        <text>tRNA(Tyr) + L-tyrosine + ATP = L-tyrosyl-tRNA(Tyr) + AMP + diphosphate + H(+)</text>
        <dbReference type="Rhea" id="RHEA:10220"/>
        <dbReference type="Rhea" id="RHEA-COMP:9706"/>
        <dbReference type="Rhea" id="RHEA-COMP:9707"/>
        <dbReference type="ChEBI" id="CHEBI:15378"/>
        <dbReference type="ChEBI" id="CHEBI:30616"/>
        <dbReference type="ChEBI" id="CHEBI:33019"/>
        <dbReference type="ChEBI" id="CHEBI:58315"/>
        <dbReference type="ChEBI" id="CHEBI:78442"/>
        <dbReference type="ChEBI" id="CHEBI:78536"/>
        <dbReference type="ChEBI" id="CHEBI:456215"/>
        <dbReference type="EC" id="6.1.1.1"/>
    </reaction>
</comment>
<evidence type="ECO:0000256" key="11">
    <source>
        <dbReference type="ARBA" id="ARBA00023146"/>
    </source>
</evidence>
<dbReference type="GO" id="GO:0006437">
    <property type="term" value="P:tyrosyl-tRNA aminoacylation"/>
    <property type="evidence" value="ECO:0007669"/>
    <property type="project" value="UniProtKB-ARBA"/>
</dbReference>
<evidence type="ECO:0000256" key="3">
    <source>
        <dbReference type="ARBA" id="ARBA00005594"/>
    </source>
</evidence>
<evidence type="ECO:0000256" key="13">
    <source>
        <dbReference type="RuleBase" id="RU361234"/>
    </source>
</evidence>
<dbReference type="PROSITE" id="PS00178">
    <property type="entry name" value="AA_TRNA_LIGASE_I"/>
    <property type="match status" value="1"/>
</dbReference>
<comment type="subunit">
    <text evidence="4">Homodimer.</text>
</comment>
<dbReference type="InterPro" id="IPR002307">
    <property type="entry name" value="Tyr-tRNA-ligase"/>
</dbReference>
<dbReference type="EC" id="6.1.1.1" evidence="13"/>
<keyword evidence="7 13" id="KW-0067">ATP-binding</keyword>
<dbReference type="SUPFAM" id="SSF55174">
    <property type="entry name" value="Alpha-L RNA-binding motif"/>
    <property type="match status" value="1"/>
</dbReference>
<evidence type="ECO:0000256" key="9">
    <source>
        <dbReference type="ARBA" id="ARBA00022946"/>
    </source>
</evidence>
<evidence type="ECO:0000256" key="1">
    <source>
        <dbReference type="ARBA" id="ARBA00002025"/>
    </source>
</evidence>
<evidence type="ECO:0000256" key="10">
    <source>
        <dbReference type="ARBA" id="ARBA00023128"/>
    </source>
</evidence>
<name>A0ABD1DDK9_CULPP</name>